<evidence type="ECO:0000313" key="8">
    <source>
        <dbReference type="EMBL" id="QEG00596.1"/>
    </source>
</evidence>
<dbReference type="Pfam" id="PF08281">
    <property type="entry name" value="Sigma70_r4_2"/>
    <property type="match status" value="1"/>
</dbReference>
<evidence type="ECO:0000259" key="6">
    <source>
        <dbReference type="Pfam" id="PF04542"/>
    </source>
</evidence>
<dbReference type="SUPFAM" id="SSF88659">
    <property type="entry name" value="Sigma3 and sigma4 domains of RNA polymerase sigma factors"/>
    <property type="match status" value="1"/>
</dbReference>
<dbReference type="GO" id="GO:0016987">
    <property type="term" value="F:sigma factor activity"/>
    <property type="evidence" value="ECO:0007669"/>
    <property type="project" value="UniProtKB-KW"/>
</dbReference>
<comment type="similarity">
    <text evidence="1">Belongs to the sigma-70 factor family. ECF subfamily.</text>
</comment>
<dbReference type="GO" id="GO:0003677">
    <property type="term" value="F:DNA binding"/>
    <property type="evidence" value="ECO:0007669"/>
    <property type="project" value="InterPro"/>
</dbReference>
<dbReference type="InterPro" id="IPR013249">
    <property type="entry name" value="RNA_pol_sigma70_r4_t2"/>
</dbReference>
<gene>
    <name evidence="8" type="primary">sigW_7</name>
    <name evidence="8" type="ORF">Mal15_46670</name>
</gene>
<evidence type="ECO:0000256" key="4">
    <source>
        <dbReference type="ARBA" id="ARBA00023163"/>
    </source>
</evidence>
<dbReference type="PANTHER" id="PTHR43133:SF51">
    <property type="entry name" value="RNA POLYMERASE SIGMA FACTOR"/>
    <property type="match status" value="1"/>
</dbReference>
<dbReference type="SUPFAM" id="SSF88946">
    <property type="entry name" value="Sigma2 domain of RNA polymerase sigma factors"/>
    <property type="match status" value="1"/>
</dbReference>
<dbReference type="InterPro" id="IPR013325">
    <property type="entry name" value="RNA_pol_sigma_r2"/>
</dbReference>
<evidence type="ECO:0000256" key="2">
    <source>
        <dbReference type="ARBA" id="ARBA00023015"/>
    </source>
</evidence>
<feature type="region of interest" description="Disordered" evidence="5">
    <location>
        <begin position="320"/>
        <end position="348"/>
    </location>
</feature>
<accession>A0A5B9MM59</accession>
<keyword evidence="9" id="KW-1185">Reference proteome</keyword>
<proteinExistence type="inferred from homology"/>
<dbReference type="NCBIfam" id="TIGR02937">
    <property type="entry name" value="sigma70-ECF"/>
    <property type="match status" value="1"/>
</dbReference>
<dbReference type="KEGG" id="smam:Mal15_46670"/>
<dbReference type="InterPro" id="IPR036388">
    <property type="entry name" value="WH-like_DNA-bd_sf"/>
</dbReference>
<evidence type="ECO:0000256" key="3">
    <source>
        <dbReference type="ARBA" id="ARBA00023082"/>
    </source>
</evidence>
<protein>
    <submittedName>
        <fullName evidence="8">ECF RNA polymerase sigma factor SigW</fullName>
    </submittedName>
</protein>
<dbReference type="Gene3D" id="1.10.10.10">
    <property type="entry name" value="Winged helix-like DNA-binding domain superfamily/Winged helix DNA-binding domain"/>
    <property type="match status" value="1"/>
</dbReference>
<sequence>MQIAMNMTAPTEHDDESKSGETCTGAIERFSDAELLDAWTHDRLATAFAVLVGRYSRMVLTVCQRKCRSATDADDAYQTTFLLLAKNSAKISRPECLPGWLHRVAHRASIATLTGNHRNSEPMIEPVLIDDPLDRITRQHDAIALDEELAGLPEHYRAAVVMQIYDDCPIERMAEHFQTSLGSIRGRLQRGKKLLADRLRRRGVVPLLAVAAAGSYTASADEVSAASTSLLLSLADGPPPAPPIAENLLHPLVASGKRIMTPWNIVGGLTAAGTVAAMLLSSSIASDSGSPASPTASAPISIAAEPDAIVAQFAASAAPADATAQTSSDRTPEPGATAQGGAMPSESLPAVSAGMIMPPPSPASETQTVLKRRFRAATPTGKLADALAEMMDQPVDLQINGNLDSMVDQLQDQLQQPVILNPRVIEYAKLQPDAPLNYAGRSEPLRTALRKLLQPLGLKATIESEGLVVTADHSELVHRGIGTDRWLSVDDAMMRQADEKLAKPISETFVETPLVQAVSQLSQALDLPIVIDKRSLEDIGIDPDLPVNADLHHLSGYDLIAYLLREHDLALTVKGNLHTVGSDEFAEYHMLSRVYWLEGIGLGGDFDSLTGLIESTIDPDNWEALGGNSTLSPAPGNRPGIVISTTYETHRQIEQLLDALRENSFAPDAIAEEVEVAIPQPPAGLRGFGGGFGFGGGSGGMGGAGGFM</sequence>
<organism evidence="8 9">
    <name type="scientific">Stieleria maiorica</name>
    <dbReference type="NCBI Taxonomy" id="2795974"/>
    <lineage>
        <taxon>Bacteria</taxon>
        <taxon>Pseudomonadati</taxon>
        <taxon>Planctomycetota</taxon>
        <taxon>Planctomycetia</taxon>
        <taxon>Pirellulales</taxon>
        <taxon>Pirellulaceae</taxon>
        <taxon>Stieleria</taxon>
    </lineage>
</organism>
<dbReference type="EMBL" id="CP036264">
    <property type="protein sequence ID" value="QEG00596.1"/>
    <property type="molecule type" value="Genomic_DNA"/>
</dbReference>
<evidence type="ECO:0000313" key="9">
    <source>
        <dbReference type="Proteomes" id="UP000321353"/>
    </source>
</evidence>
<dbReference type="AlphaFoldDB" id="A0A5B9MM59"/>
<evidence type="ECO:0000256" key="5">
    <source>
        <dbReference type="SAM" id="MobiDB-lite"/>
    </source>
</evidence>
<name>A0A5B9MM59_9BACT</name>
<feature type="domain" description="RNA polymerase sigma factor 70 region 4 type 2" evidence="7">
    <location>
        <begin position="144"/>
        <end position="195"/>
    </location>
</feature>
<dbReference type="InterPro" id="IPR014284">
    <property type="entry name" value="RNA_pol_sigma-70_dom"/>
</dbReference>
<keyword evidence="4" id="KW-0804">Transcription</keyword>
<evidence type="ECO:0000256" key="1">
    <source>
        <dbReference type="ARBA" id="ARBA00010641"/>
    </source>
</evidence>
<reference evidence="8 9" key="1">
    <citation type="submission" date="2019-02" db="EMBL/GenBank/DDBJ databases">
        <title>Planctomycetal bacteria perform biofilm scaping via a novel small molecule.</title>
        <authorList>
            <person name="Jeske O."/>
            <person name="Boedeker C."/>
            <person name="Wiegand S."/>
            <person name="Breitling P."/>
            <person name="Kallscheuer N."/>
            <person name="Jogler M."/>
            <person name="Rohde M."/>
            <person name="Petersen J."/>
            <person name="Medema M.H."/>
            <person name="Surup F."/>
            <person name="Jogler C."/>
        </authorList>
    </citation>
    <scope>NUCLEOTIDE SEQUENCE [LARGE SCALE GENOMIC DNA]</scope>
    <source>
        <strain evidence="8 9">Mal15</strain>
    </source>
</reference>
<feature type="domain" description="RNA polymerase sigma-70 region 2" evidence="6">
    <location>
        <begin position="51"/>
        <end position="115"/>
    </location>
</feature>
<dbReference type="GO" id="GO:0006352">
    <property type="term" value="P:DNA-templated transcription initiation"/>
    <property type="evidence" value="ECO:0007669"/>
    <property type="project" value="InterPro"/>
</dbReference>
<evidence type="ECO:0000259" key="7">
    <source>
        <dbReference type="Pfam" id="PF08281"/>
    </source>
</evidence>
<dbReference type="Gene3D" id="1.10.1740.10">
    <property type="match status" value="1"/>
</dbReference>
<dbReference type="Proteomes" id="UP000321353">
    <property type="component" value="Chromosome"/>
</dbReference>
<keyword evidence="3" id="KW-0731">Sigma factor</keyword>
<dbReference type="Pfam" id="PF04542">
    <property type="entry name" value="Sigma70_r2"/>
    <property type="match status" value="1"/>
</dbReference>
<dbReference type="InterPro" id="IPR007627">
    <property type="entry name" value="RNA_pol_sigma70_r2"/>
</dbReference>
<dbReference type="InterPro" id="IPR039425">
    <property type="entry name" value="RNA_pol_sigma-70-like"/>
</dbReference>
<keyword evidence="2" id="KW-0805">Transcription regulation</keyword>
<dbReference type="InterPro" id="IPR013324">
    <property type="entry name" value="RNA_pol_sigma_r3/r4-like"/>
</dbReference>
<feature type="region of interest" description="Disordered" evidence="5">
    <location>
        <begin position="1"/>
        <end position="21"/>
    </location>
</feature>
<dbReference type="PANTHER" id="PTHR43133">
    <property type="entry name" value="RNA POLYMERASE ECF-TYPE SIGMA FACTO"/>
    <property type="match status" value="1"/>
</dbReference>